<name>A0A2W5T0F8_9BACT</name>
<proteinExistence type="predicted"/>
<evidence type="ECO:0000313" key="1">
    <source>
        <dbReference type="EMBL" id="PZR05376.1"/>
    </source>
</evidence>
<dbReference type="Proteomes" id="UP000249061">
    <property type="component" value="Unassembled WGS sequence"/>
</dbReference>
<dbReference type="AlphaFoldDB" id="A0A2W5T0F8"/>
<accession>A0A2W5T0F8</accession>
<evidence type="ECO:0008006" key="3">
    <source>
        <dbReference type="Google" id="ProtNLM"/>
    </source>
</evidence>
<reference evidence="1 2" key="1">
    <citation type="submission" date="2017-08" db="EMBL/GenBank/DDBJ databases">
        <title>Infants hospitalized years apart are colonized by the same room-sourced microbial strains.</title>
        <authorList>
            <person name="Brooks B."/>
            <person name="Olm M.R."/>
            <person name="Firek B.A."/>
            <person name="Baker R."/>
            <person name="Thomas B.C."/>
            <person name="Morowitz M.J."/>
            <person name="Banfield J.F."/>
        </authorList>
    </citation>
    <scope>NUCLEOTIDE SEQUENCE [LARGE SCALE GENOMIC DNA]</scope>
    <source>
        <strain evidence="1">S2_003_000_R2_14</strain>
    </source>
</reference>
<organism evidence="1 2">
    <name type="scientific">Archangium gephyra</name>
    <dbReference type="NCBI Taxonomy" id="48"/>
    <lineage>
        <taxon>Bacteria</taxon>
        <taxon>Pseudomonadati</taxon>
        <taxon>Myxococcota</taxon>
        <taxon>Myxococcia</taxon>
        <taxon>Myxococcales</taxon>
        <taxon>Cystobacterineae</taxon>
        <taxon>Archangiaceae</taxon>
        <taxon>Archangium</taxon>
    </lineage>
</organism>
<dbReference type="EMBL" id="QFQP01000045">
    <property type="protein sequence ID" value="PZR05376.1"/>
    <property type="molecule type" value="Genomic_DNA"/>
</dbReference>
<comment type="caution">
    <text evidence="1">The sequence shown here is derived from an EMBL/GenBank/DDBJ whole genome shotgun (WGS) entry which is preliminary data.</text>
</comment>
<sequence length="125" mass="13932">MVNLQVDELTIDVDERTPGSIVLRWLGRSASRTPGTVLQPWFEDIFMTARQKSLAVVMHFEALEHFNSSTIAALIQLIASAQSRGIPLTVHYDSRRKWQTLSFDALKRALQPADGAPAPVQFVGE</sequence>
<evidence type="ECO:0000313" key="2">
    <source>
        <dbReference type="Proteomes" id="UP000249061"/>
    </source>
</evidence>
<gene>
    <name evidence="1" type="ORF">DI536_32400</name>
</gene>
<protein>
    <recommendedName>
        <fullName evidence="3">STAS domain-containing protein</fullName>
    </recommendedName>
</protein>